<evidence type="ECO:0000313" key="2">
    <source>
        <dbReference type="EMBL" id="ORW02984.1"/>
    </source>
</evidence>
<name>A0A1X1XW42_9MYCO</name>
<protein>
    <submittedName>
        <fullName evidence="2">Uncharacterized protein</fullName>
    </submittedName>
</protein>
<reference evidence="2 3" key="1">
    <citation type="submission" date="2016-01" db="EMBL/GenBank/DDBJ databases">
        <title>The new phylogeny of the genus Mycobacterium.</title>
        <authorList>
            <person name="Tarcisio F."/>
            <person name="Conor M."/>
            <person name="Antonella G."/>
            <person name="Elisabetta G."/>
            <person name="Giulia F.S."/>
            <person name="Sara T."/>
            <person name="Anna F."/>
            <person name="Clotilde B."/>
            <person name="Roberto B."/>
            <person name="Veronica D.S."/>
            <person name="Fabio R."/>
            <person name="Monica P."/>
            <person name="Olivier J."/>
            <person name="Enrico T."/>
            <person name="Nicola S."/>
        </authorList>
    </citation>
    <scope>NUCLEOTIDE SEQUENCE [LARGE SCALE GENOMIC DNA]</scope>
    <source>
        <strain evidence="2 3">DSM 45166</strain>
    </source>
</reference>
<sequence>MQVLADITSGGDGTSNGAIASLVNRVLLSLGVLLVAVFGWRILSVYSEKTGAQTGPGGGGGGGKDKKLVDELKHFAIAVGLLVGAYAISDIVIDVVVGWLNRG</sequence>
<keyword evidence="1" id="KW-0812">Transmembrane</keyword>
<keyword evidence="1" id="KW-1133">Transmembrane helix</keyword>
<dbReference type="AlphaFoldDB" id="A0A1X1XW42"/>
<dbReference type="Proteomes" id="UP000193487">
    <property type="component" value="Unassembled WGS sequence"/>
</dbReference>
<accession>A0A1X1XW42</accession>
<feature type="transmembrane region" description="Helical" evidence="1">
    <location>
        <begin position="75"/>
        <end position="100"/>
    </location>
</feature>
<keyword evidence="3" id="KW-1185">Reference proteome</keyword>
<keyword evidence="1" id="KW-0472">Membrane</keyword>
<organism evidence="2 3">
    <name type="scientific">Mycobacterium kyorinense</name>
    <dbReference type="NCBI Taxonomy" id="487514"/>
    <lineage>
        <taxon>Bacteria</taxon>
        <taxon>Bacillati</taxon>
        <taxon>Actinomycetota</taxon>
        <taxon>Actinomycetes</taxon>
        <taxon>Mycobacteriales</taxon>
        <taxon>Mycobacteriaceae</taxon>
        <taxon>Mycobacterium</taxon>
    </lineage>
</organism>
<feature type="transmembrane region" description="Helical" evidence="1">
    <location>
        <begin position="22"/>
        <end position="43"/>
    </location>
</feature>
<evidence type="ECO:0000256" key="1">
    <source>
        <dbReference type="SAM" id="Phobius"/>
    </source>
</evidence>
<gene>
    <name evidence="2" type="ORF">AWC14_00430</name>
</gene>
<comment type="caution">
    <text evidence="2">The sequence shown here is derived from an EMBL/GenBank/DDBJ whole genome shotgun (WGS) entry which is preliminary data.</text>
</comment>
<proteinExistence type="predicted"/>
<dbReference type="EMBL" id="LQPE01000126">
    <property type="protein sequence ID" value="ORW02984.1"/>
    <property type="molecule type" value="Genomic_DNA"/>
</dbReference>
<evidence type="ECO:0000313" key="3">
    <source>
        <dbReference type="Proteomes" id="UP000193487"/>
    </source>
</evidence>